<organism evidence="2 3">
    <name type="scientific">Branchiostoma belcheri</name>
    <name type="common">Amphioxus</name>
    <dbReference type="NCBI Taxonomy" id="7741"/>
    <lineage>
        <taxon>Eukaryota</taxon>
        <taxon>Metazoa</taxon>
        <taxon>Chordata</taxon>
        <taxon>Cephalochordata</taxon>
        <taxon>Leptocardii</taxon>
        <taxon>Amphioxiformes</taxon>
        <taxon>Branchiostomatidae</taxon>
        <taxon>Branchiostoma</taxon>
    </lineage>
</organism>
<dbReference type="Proteomes" id="UP000515135">
    <property type="component" value="Unplaced"/>
</dbReference>
<reference evidence="3" key="1">
    <citation type="submission" date="2025-08" db="UniProtKB">
        <authorList>
            <consortium name="RefSeq"/>
        </authorList>
    </citation>
    <scope>IDENTIFICATION</scope>
    <source>
        <tissue evidence="3">Gonad</tissue>
    </source>
</reference>
<dbReference type="OrthoDB" id="10077420at2759"/>
<evidence type="ECO:0000256" key="1">
    <source>
        <dbReference type="SAM" id="Phobius"/>
    </source>
</evidence>
<proteinExistence type="predicted"/>
<feature type="transmembrane region" description="Helical" evidence="1">
    <location>
        <begin position="180"/>
        <end position="197"/>
    </location>
</feature>
<evidence type="ECO:0000313" key="3">
    <source>
        <dbReference type="RefSeq" id="XP_019625268.1"/>
    </source>
</evidence>
<feature type="transmembrane region" description="Helical" evidence="1">
    <location>
        <begin position="112"/>
        <end position="129"/>
    </location>
</feature>
<dbReference type="RefSeq" id="XP_019625268.1">
    <property type="nucleotide sequence ID" value="XM_019769709.1"/>
</dbReference>
<protein>
    <submittedName>
        <fullName evidence="3">Uncharacterized protein LOC109470679</fullName>
    </submittedName>
</protein>
<dbReference type="GeneID" id="109470679"/>
<dbReference type="AlphaFoldDB" id="A0A6P4YLH3"/>
<keyword evidence="1" id="KW-1133">Transmembrane helix</keyword>
<keyword evidence="2" id="KW-1185">Reference proteome</keyword>
<keyword evidence="1" id="KW-0472">Membrane</keyword>
<evidence type="ECO:0000313" key="2">
    <source>
        <dbReference type="Proteomes" id="UP000515135"/>
    </source>
</evidence>
<accession>A0A6P4YLH3</accession>
<name>A0A6P4YLH3_BRABE</name>
<dbReference type="KEGG" id="bbel:109470679"/>
<sequence>MANEFIIALAGSILSTPDAIGFAWRALCLVYWLLATMRSFWDDHDTKLGFVVTTVTLRELVALPITYLHYNGLAVVAIKFVHQILLCALLFLVHNMSEKQMSRMSLRHRVCYALLVENCVAYNMTWNYVQTSTLLAALLVQDFGVGPDTVSTLLLVLLAICVLATVSVELVFLNKLRWTAAGHFPIQMWVYYLYQGSVLDGRMVWILLVTNALLVIIKFTPEKCKYHRCVAERMEEEDSDENLLVEV</sequence>
<feature type="transmembrane region" description="Helical" evidence="1">
    <location>
        <begin position="73"/>
        <end position="92"/>
    </location>
</feature>
<feature type="transmembrane region" description="Helical" evidence="1">
    <location>
        <begin position="203"/>
        <end position="220"/>
    </location>
</feature>
<feature type="transmembrane region" description="Helical" evidence="1">
    <location>
        <begin position="149"/>
        <end position="173"/>
    </location>
</feature>
<keyword evidence="1" id="KW-0812">Transmembrane</keyword>
<gene>
    <name evidence="3" type="primary">LOC109470679</name>
</gene>